<dbReference type="InterPro" id="IPR006641">
    <property type="entry name" value="YqgF/RNaseH-like_dom"/>
</dbReference>
<dbReference type="Proteomes" id="UP000777265">
    <property type="component" value="Unassembled WGS sequence"/>
</dbReference>
<evidence type="ECO:0000256" key="5">
    <source>
        <dbReference type="HAMAP-Rule" id="MF_00651"/>
    </source>
</evidence>
<dbReference type="InterPro" id="IPR037027">
    <property type="entry name" value="YqgF/RNaseH-like_dom_sf"/>
</dbReference>
<reference evidence="7" key="2">
    <citation type="submission" date="2020-01" db="EMBL/GenBank/DDBJ databases">
        <authorList>
            <person name="Campanaro S."/>
        </authorList>
    </citation>
    <scope>NUCLEOTIDE SEQUENCE</scope>
    <source>
        <strain evidence="7">AS06rmzACSIP_7</strain>
    </source>
</reference>
<dbReference type="SMART" id="SM00732">
    <property type="entry name" value="YqgFc"/>
    <property type="match status" value="1"/>
</dbReference>
<accession>A0A971M1L0</accession>
<protein>
    <recommendedName>
        <fullName evidence="5">Putative pre-16S rRNA nuclease</fullName>
        <ecNumber evidence="5">3.1.-.-</ecNumber>
    </recommendedName>
</protein>
<dbReference type="GO" id="GO:0016788">
    <property type="term" value="F:hydrolase activity, acting on ester bonds"/>
    <property type="evidence" value="ECO:0007669"/>
    <property type="project" value="UniProtKB-UniRule"/>
</dbReference>
<evidence type="ECO:0000313" key="8">
    <source>
        <dbReference type="Proteomes" id="UP000777265"/>
    </source>
</evidence>
<dbReference type="Pfam" id="PF03652">
    <property type="entry name" value="RuvX"/>
    <property type="match status" value="1"/>
</dbReference>
<evidence type="ECO:0000256" key="3">
    <source>
        <dbReference type="ARBA" id="ARBA00022722"/>
    </source>
</evidence>
<dbReference type="AlphaFoldDB" id="A0A971M1L0"/>
<evidence type="ECO:0000256" key="1">
    <source>
        <dbReference type="ARBA" id="ARBA00022490"/>
    </source>
</evidence>
<feature type="domain" description="YqgF/RNase H-like" evidence="6">
    <location>
        <begin position="1"/>
        <end position="101"/>
    </location>
</feature>
<dbReference type="Gene3D" id="3.30.420.140">
    <property type="entry name" value="YqgF/RNase H-like domain"/>
    <property type="match status" value="1"/>
</dbReference>
<dbReference type="GO" id="GO:0005829">
    <property type="term" value="C:cytosol"/>
    <property type="evidence" value="ECO:0007669"/>
    <property type="project" value="TreeGrafter"/>
</dbReference>
<reference evidence="7" key="1">
    <citation type="journal article" date="2020" name="Biotechnol. Biofuels">
        <title>New insights from the biogas microbiome by comprehensive genome-resolved metagenomics of nearly 1600 species originating from multiple anaerobic digesters.</title>
        <authorList>
            <person name="Campanaro S."/>
            <person name="Treu L."/>
            <person name="Rodriguez-R L.M."/>
            <person name="Kovalovszki A."/>
            <person name="Ziels R.M."/>
            <person name="Maus I."/>
            <person name="Zhu X."/>
            <person name="Kougias P.G."/>
            <person name="Basile A."/>
            <person name="Luo G."/>
            <person name="Schluter A."/>
            <person name="Konstantinidis K.T."/>
            <person name="Angelidaki I."/>
        </authorList>
    </citation>
    <scope>NUCLEOTIDE SEQUENCE</scope>
    <source>
        <strain evidence="7">AS06rmzACSIP_7</strain>
    </source>
</reference>
<evidence type="ECO:0000259" key="6">
    <source>
        <dbReference type="SMART" id="SM00732"/>
    </source>
</evidence>
<evidence type="ECO:0000313" key="7">
    <source>
        <dbReference type="EMBL" id="NLW33900.1"/>
    </source>
</evidence>
<dbReference type="GO" id="GO:0004518">
    <property type="term" value="F:nuclease activity"/>
    <property type="evidence" value="ECO:0007669"/>
    <property type="project" value="UniProtKB-KW"/>
</dbReference>
<dbReference type="InterPro" id="IPR012337">
    <property type="entry name" value="RNaseH-like_sf"/>
</dbReference>
<dbReference type="CDD" id="cd16964">
    <property type="entry name" value="YqgF"/>
    <property type="match status" value="1"/>
</dbReference>
<organism evidence="7 8">
    <name type="scientific">Syntrophorhabdus aromaticivorans</name>
    <dbReference type="NCBI Taxonomy" id="328301"/>
    <lineage>
        <taxon>Bacteria</taxon>
        <taxon>Pseudomonadati</taxon>
        <taxon>Thermodesulfobacteriota</taxon>
        <taxon>Syntrophorhabdia</taxon>
        <taxon>Syntrophorhabdales</taxon>
        <taxon>Syntrophorhabdaceae</taxon>
        <taxon>Syntrophorhabdus</taxon>
    </lineage>
</organism>
<dbReference type="EMBL" id="JAAYEE010000006">
    <property type="protein sequence ID" value="NLW33900.1"/>
    <property type="molecule type" value="Genomic_DNA"/>
</dbReference>
<gene>
    <name evidence="7" type="primary">ruvX</name>
    <name evidence="7" type="ORF">GXY80_00260</name>
</gene>
<dbReference type="PANTHER" id="PTHR33317:SF4">
    <property type="entry name" value="POLYNUCLEOTIDYL TRANSFERASE, RIBONUCLEASE H-LIKE SUPERFAMILY PROTEIN"/>
    <property type="match status" value="1"/>
</dbReference>
<dbReference type="HAMAP" id="MF_00651">
    <property type="entry name" value="Nuclease_YqgF"/>
    <property type="match status" value="1"/>
</dbReference>
<comment type="caution">
    <text evidence="7">The sequence shown here is derived from an EMBL/GenBank/DDBJ whole genome shotgun (WGS) entry which is preliminary data.</text>
</comment>
<dbReference type="GO" id="GO:0000967">
    <property type="term" value="P:rRNA 5'-end processing"/>
    <property type="evidence" value="ECO:0007669"/>
    <property type="project" value="UniProtKB-UniRule"/>
</dbReference>
<dbReference type="EC" id="3.1.-.-" evidence="5"/>
<evidence type="ECO:0000256" key="2">
    <source>
        <dbReference type="ARBA" id="ARBA00022517"/>
    </source>
</evidence>
<sequence>MRVLGLDVGDKRIGISMSDSTQSIAQGLKVYRRTSLKHDLEEVKNLAEEHTVRRIVIGLPKDLSGTVGKRAQDVMAFAEQVEKYTHIPTVLWDERFSTNEANRVFELAQVSHRKRKPFIDMIASQIILQGYLDAHQTK</sequence>
<keyword evidence="2 5" id="KW-0690">Ribosome biogenesis</keyword>
<name>A0A971M1L0_9BACT</name>
<keyword evidence="4 5" id="KW-0378">Hydrolase</keyword>
<comment type="subcellular location">
    <subcellularLocation>
        <location evidence="5">Cytoplasm</location>
    </subcellularLocation>
</comment>
<dbReference type="SUPFAM" id="SSF53098">
    <property type="entry name" value="Ribonuclease H-like"/>
    <property type="match status" value="1"/>
</dbReference>
<dbReference type="PANTHER" id="PTHR33317">
    <property type="entry name" value="POLYNUCLEOTIDYL TRANSFERASE, RIBONUCLEASE H-LIKE SUPERFAMILY PROTEIN"/>
    <property type="match status" value="1"/>
</dbReference>
<keyword evidence="3 5" id="KW-0540">Nuclease</keyword>
<comment type="function">
    <text evidence="5">Could be a nuclease involved in processing of the 5'-end of pre-16S rRNA.</text>
</comment>
<evidence type="ECO:0000256" key="4">
    <source>
        <dbReference type="ARBA" id="ARBA00022801"/>
    </source>
</evidence>
<dbReference type="NCBIfam" id="TIGR00250">
    <property type="entry name" value="RNAse_H_YqgF"/>
    <property type="match status" value="1"/>
</dbReference>
<keyword evidence="1 5" id="KW-0963">Cytoplasm</keyword>
<comment type="similarity">
    <text evidence="5">Belongs to the YqgF HJR family.</text>
</comment>
<proteinExistence type="inferred from homology"/>
<dbReference type="InterPro" id="IPR005227">
    <property type="entry name" value="YqgF"/>
</dbReference>